<dbReference type="InterPro" id="IPR017972">
    <property type="entry name" value="Cyt_P450_CS"/>
</dbReference>
<evidence type="ECO:0000256" key="1">
    <source>
        <dbReference type="ARBA" id="ARBA00010617"/>
    </source>
</evidence>
<name>A0A919EVU0_9ACTN</name>
<organism evidence="8 9">
    <name type="scientific">Streptomyces capoamus</name>
    <dbReference type="NCBI Taxonomy" id="68183"/>
    <lineage>
        <taxon>Bacteria</taxon>
        <taxon>Bacillati</taxon>
        <taxon>Actinomycetota</taxon>
        <taxon>Actinomycetes</taxon>
        <taxon>Kitasatosporales</taxon>
        <taxon>Streptomycetaceae</taxon>
        <taxon>Streptomyces</taxon>
    </lineage>
</organism>
<proteinExistence type="inferred from homology"/>
<keyword evidence="3 7" id="KW-0479">Metal-binding</keyword>
<dbReference type="GO" id="GO:0004497">
    <property type="term" value="F:monooxygenase activity"/>
    <property type="evidence" value="ECO:0007669"/>
    <property type="project" value="UniProtKB-KW"/>
</dbReference>
<dbReference type="InterPro" id="IPR002397">
    <property type="entry name" value="Cyt_P450_B"/>
</dbReference>
<dbReference type="GO" id="GO:0016705">
    <property type="term" value="F:oxidoreductase activity, acting on paired donors, with incorporation or reduction of molecular oxygen"/>
    <property type="evidence" value="ECO:0007669"/>
    <property type="project" value="InterPro"/>
</dbReference>
<keyword evidence="5 7" id="KW-0408">Iron</keyword>
<dbReference type="RefSeq" id="WP_189982647.1">
    <property type="nucleotide sequence ID" value="NZ_BNBF01000009.1"/>
</dbReference>
<dbReference type="PRINTS" id="PR00385">
    <property type="entry name" value="P450"/>
</dbReference>
<accession>A0A919EVU0</accession>
<keyword evidence="6 7" id="KW-0503">Monooxygenase</keyword>
<sequence>MAEETPWQQALRSANRANPYPFYEELRKTPVARQPDGTYVVSTYREIVTLLHDPRVSSDPRKCAALAATRTENPEQPAAEPIREALTEPNIITCDPPEHDRDRRAMMPHFAGPADAPHLISDLEPDIRRLVDGLLDDMRGKTRIDAVDDFAYPLPVTVICKVLGVPLEDEPRFHHWIETALDALDFGPEAASEEIQSRLAGGRQAVQDFGRFAADLLDRYAGRPGPGMLSALVNEDGTEGRMSKGVLVSNALLLIFAGHETTVNLIAHSVLTLLRHPDALEELRRRPELIVPAVEELLRFESSVQFWHTRSALEDIDIAGTTIPKGAPIFLVYGSANRDPQRFTDPDTLDFERPDNQHLGFSQGIHFCFGAPLARLEVQVAVAEFVRRVENPRLVEDPPPYRHNQIFRGPRHVLVDIDGIRD</sequence>
<reference evidence="9" key="1">
    <citation type="journal article" date="2019" name="Int. J. Syst. Evol. Microbiol.">
        <title>The Global Catalogue of Microorganisms (GCM) 10K type strain sequencing project: providing services to taxonomists for standard genome sequencing and annotation.</title>
        <authorList>
            <consortium name="The Broad Institute Genomics Platform"/>
            <consortium name="The Broad Institute Genome Sequencing Center for Infectious Disease"/>
            <person name="Wu L."/>
            <person name="Ma J."/>
        </authorList>
    </citation>
    <scope>NUCLEOTIDE SEQUENCE [LARGE SCALE GENOMIC DNA]</scope>
    <source>
        <strain evidence="9">JCM 4253</strain>
    </source>
</reference>
<dbReference type="FunFam" id="1.10.630.10:FF:000018">
    <property type="entry name" value="Cytochrome P450 monooxygenase"/>
    <property type="match status" value="1"/>
</dbReference>
<dbReference type="Pfam" id="PF00067">
    <property type="entry name" value="p450"/>
    <property type="match status" value="1"/>
</dbReference>
<evidence type="ECO:0000313" key="9">
    <source>
        <dbReference type="Proteomes" id="UP000619355"/>
    </source>
</evidence>
<dbReference type="PRINTS" id="PR00359">
    <property type="entry name" value="BP450"/>
</dbReference>
<comment type="caution">
    <text evidence="8">The sequence shown here is derived from an EMBL/GenBank/DDBJ whole genome shotgun (WGS) entry which is preliminary data.</text>
</comment>
<protein>
    <submittedName>
        <fullName evidence="8">Cytochrome P450 hydroxylase</fullName>
    </submittedName>
</protein>
<keyword evidence="9" id="KW-1185">Reference proteome</keyword>
<dbReference type="InterPro" id="IPR001128">
    <property type="entry name" value="Cyt_P450"/>
</dbReference>
<dbReference type="EMBL" id="BNBF01000009">
    <property type="protein sequence ID" value="GHG51952.1"/>
    <property type="molecule type" value="Genomic_DNA"/>
</dbReference>
<dbReference type="PANTHER" id="PTHR46696:SF1">
    <property type="entry name" value="CYTOCHROME P450 YJIB-RELATED"/>
    <property type="match status" value="1"/>
</dbReference>
<evidence type="ECO:0000256" key="3">
    <source>
        <dbReference type="ARBA" id="ARBA00022723"/>
    </source>
</evidence>
<evidence type="ECO:0000256" key="5">
    <source>
        <dbReference type="ARBA" id="ARBA00023004"/>
    </source>
</evidence>
<dbReference type="PROSITE" id="PS00086">
    <property type="entry name" value="CYTOCHROME_P450"/>
    <property type="match status" value="1"/>
</dbReference>
<evidence type="ECO:0000256" key="4">
    <source>
        <dbReference type="ARBA" id="ARBA00023002"/>
    </source>
</evidence>
<dbReference type="GO" id="GO:0005506">
    <property type="term" value="F:iron ion binding"/>
    <property type="evidence" value="ECO:0007669"/>
    <property type="project" value="InterPro"/>
</dbReference>
<evidence type="ECO:0000256" key="7">
    <source>
        <dbReference type="RuleBase" id="RU000461"/>
    </source>
</evidence>
<dbReference type="AlphaFoldDB" id="A0A919EVU0"/>
<evidence type="ECO:0000256" key="6">
    <source>
        <dbReference type="ARBA" id="ARBA00023033"/>
    </source>
</evidence>
<dbReference type="SUPFAM" id="SSF48264">
    <property type="entry name" value="Cytochrome P450"/>
    <property type="match status" value="1"/>
</dbReference>
<dbReference type="InterPro" id="IPR036396">
    <property type="entry name" value="Cyt_P450_sf"/>
</dbReference>
<keyword evidence="4 7" id="KW-0560">Oxidoreductase</keyword>
<evidence type="ECO:0000313" key="8">
    <source>
        <dbReference type="EMBL" id="GHG51952.1"/>
    </source>
</evidence>
<comment type="similarity">
    <text evidence="1 7">Belongs to the cytochrome P450 family.</text>
</comment>
<keyword evidence="2 7" id="KW-0349">Heme</keyword>
<dbReference type="Proteomes" id="UP000619355">
    <property type="component" value="Unassembled WGS sequence"/>
</dbReference>
<evidence type="ECO:0000256" key="2">
    <source>
        <dbReference type="ARBA" id="ARBA00022617"/>
    </source>
</evidence>
<dbReference type="Gene3D" id="1.10.630.10">
    <property type="entry name" value="Cytochrome P450"/>
    <property type="match status" value="1"/>
</dbReference>
<dbReference type="PANTHER" id="PTHR46696">
    <property type="entry name" value="P450, PUTATIVE (EUROFUNG)-RELATED"/>
    <property type="match status" value="1"/>
</dbReference>
<dbReference type="CDD" id="cd20625">
    <property type="entry name" value="CYP164-like"/>
    <property type="match status" value="1"/>
</dbReference>
<dbReference type="GO" id="GO:0020037">
    <property type="term" value="F:heme binding"/>
    <property type="evidence" value="ECO:0007669"/>
    <property type="project" value="InterPro"/>
</dbReference>
<gene>
    <name evidence="8" type="ORF">GCM10018980_35120</name>
</gene>